<dbReference type="Gene3D" id="1.10.10.60">
    <property type="entry name" value="Homeodomain-like"/>
    <property type="match status" value="2"/>
</dbReference>
<gene>
    <name evidence="1" type="ORF">CERZMDRAFT_91027</name>
</gene>
<protein>
    <recommendedName>
        <fullName evidence="3">Transposase IS30-like HTH domain-containing protein</fullName>
    </recommendedName>
</protein>
<evidence type="ECO:0008006" key="3">
    <source>
        <dbReference type="Google" id="ProtNLM"/>
    </source>
</evidence>
<dbReference type="SUPFAM" id="SSF46689">
    <property type="entry name" value="Homeodomain-like"/>
    <property type="match status" value="1"/>
</dbReference>
<evidence type="ECO:0000313" key="1">
    <source>
        <dbReference type="EMBL" id="KAF2211069.1"/>
    </source>
</evidence>
<dbReference type="InterPro" id="IPR009057">
    <property type="entry name" value="Homeodomain-like_sf"/>
</dbReference>
<evidence type="ECO:0000313" key="2">
    <source>
        <dbReference type="Proteomes" id="UP000799539"/>
    </source>
</evidence>
<proteinExistence type="predicted"/>
<reference evidence="1" key="1">
    <citation type="journal article" date="2020" name="Stud. Mycol.">
        <title>101 Dothideomycetes genomes: a test case for predicting lifestyles and emergence of pathogens.</title>
        <authorList>
            <person name="Haridas S."/>
            <person name="Albert R."/>
            <person name="Binder M."/>
            <person name="Bloem J."/>
            <person name="Labutti K."/>
            <person name="Salamov A."/>
            <person name="Andreopoulos B."/>
            <person name="Baker S."/>
            <person name="Barry K."/>
            <person name="Bills G."/>
            <person name="Bluhm B."/>
            <person name="Cannon C."/>
            <person name="Castanera R."/>
            <person name="Culley D."/>
            <person name="Daum C."/>
            <person name="Ezra D."/>
            <person name="Gonzalez J."/>
            <person name="Henrissat B."/>
            <person name="Kuo A."/>
            <person name="Liang C."/>
            <person name="Lipzen A."/>
            <person name="Lutzoni F."/>
            <person name="Magnuson J."/>
            <person name="Mondo S."/>
            <person name="Nolan M."/>
            <person name="Ohm R."/>
            <person name="Pangilinan J."/>
            <person name="Park H.-J."/>
            <person name="Ramirez L."/>
            <person name="Alfaro M."/>
            <person name="Sun H."/>
            <person name="Tritt A."/>
            <person name="Yoshinaga Y."/>
            <person name="Zwiers L.-H."/>
            <person name="Turgeon B."/>
            <person name="Goodwin S."/>
            <person name="Spatafora J."/>
            <person name="Crous P."/>
            <person name="Grigoriev I."/>
        </authorList>
    </citation>
    <scope>NUCLEOTIDE SEQUENCE</scope>
    <source>
        <strain evidence="1">SCOH1-5</strain>
    </source>
</reference>
<accession>A0A6A6FC64</accession>
<organism evidence="1 2">
    <name type="scientific">Cercospora zeae-maydis SCOH1-5</name>
    <dbReference type="NCBI Taxonomy" id="717836"/>
    <lineage>
        <taxon>Eukaryota</taxon>
        <taxon>Fungi</taxon>
        <taxon>Dikarya</taxon>
        <taxon>Ascomycota</taxon>
        <taxon>Pezizomycotina</taxon>
        <taxon>Dothideomycetes</taxon>
        <taxon>Dothideomycetidae</taxon>
        <taxon>Mycosphaerellales</taxon>
        <taxon>Mycosphaerellaceae</taxon>
        <taxon>Cercospora</taxon>
    </lineage>
</organism>
<dbReference type="EMBL" id="ML992678">
    <property type="protein sequence ID" value="KAF2211069.1"/>
    <property type="molecule type" value="Genomic_DNA"/>
</dbReference>
<sequence length="297" mass="34290">MLCFKLRRLPSIGSSYSGASKNWAIDSLLHQSRRWIANSGGRRWTSEEYAAVRNLRSEGKTAKEIAPLLGRSIASIWQCSTCRASRRRLWSEEDLRKLHALVAQAMSTEAIADALGRSEQSIARAIHKYRVAAPEAQDSHRLFVRPRAKRKPWSQYELRKLRELLRTGTSVEEVAEALSRSVMSVVGRSRTDSGQNAVRFGLEEDQKLLEMRAAGMKWKQIHNRMPHRTMPALIQRYARLMAGTEALRDGERWSREDLEEVRRLKAEGLPRREIALRLKRSRQAISRVCDQYWKQKQ</sequence>
<keyword evidence="2" id="KW-1185">Reference proteome</keyword>
<dbReference type="AlphaFoldDB" id="A0A6A6FC64"/>
<name>A0A6A6FC64_9PEZI</name>
<dbReference type="Proteomes" id="UP000799539">
    <property type="component" value="Unassembled WGS sequence"/>
</dbReference>
<dbReference type="OrthoDB" id="3650379at2759"/>